<dbReference type="Proteomes" id="UP001305500">
    <property type="component" value="Segment"/>
</dbReference>
<keyword evidence="1" id="KW-1133">Transmembrane helix</keyword>
<evidence type="ECO:0000256" key="1">
    <source>
        <dbReference type="SAM" id="Phobius"/>
    </source>
</evidence>
<gene>
    <name evidence="2" type="ORF">vBKpnPMUC100_013</name>
</gene>
<keyword evidence="1" id="KW-0812">Transmembrane</keyword>
<protein>
    <submittedName>
        <fullName evidence="2">Uncharacterized protein</fullName>
    </submittedName>
</protein>
<feature type="transmembrane region" description="Helical" evidence="1">
    <location>
        <begin position="12"/>
        <end position="30"/>
    </location>
</feature>
<dbReference type="EMBL" id="OQ921101">
    <property type="protein sequence ID" value="WOZ56263.1"/>
    <property type="molecule type" value="Genomic_DNA"/>
</dbReference>
<name>A0AAX4G487_9CAUD</name>
<accession>A0AAX4G487</accession>
<keyword evidence="1" id="KW-0472">Membrane</keyword>
<sequence length="31" mass="3584">MNKFKEHFADSWPLYVYASAFVIGALRVLLP</sequence>
<reference evidence="2 3" key="1">
    <citation type="submission" date="2023-05" db="EMBL/GenBank/DDBJ databases">
        <title>Genome sequence of Klebsiella pneumoniae phages.</title>
        <authorList>
            <person name="Hammerl J.A."/>
            <person name="Filippov A.A."/>
            <person name="Swierczewski B.E."/>
            <person name="Bugert J.J."/>
        </authorList>
    </citation>
    <scope>NUCLEOTIDE SEQUENCE [LARGE SCALE GENOMIC DNA]</scope>
</reference>
<evidence type="ECO:0000313" key="2">
    <source>
        <dbReference type="EMBL" id="WOZ56263.1"/>
    </source>
</evidence>
<organism evidence="2 3">
    <name type="scientific">Klebsiella phage vB_KpnP_MUC100</name>
    <dbReference type="NCBI Taxonomy" id="3065244"/>
    <lineage>
        <taxon>Viruses</taxon>
        <taxon>Duplodnaviria</taxon>
        <taxon>Heunggongvirae</taxon>
        <taxon>Uroviricota</taxon>
        <taxon>Caudoviricetes</taxon>
        <taxon>Autographivirales</taxon>
        <taxon>Autotranscriptaviridae</taxon>
        <taxon>Studiervirinae</taxon>
        <taxon>Przondovirus</taxon>
        <taxon>Przondovirus MUC100</taxon>
    </lineage>
</organism>
<keyword evidence="3" id="KW-1185">Reference proteome</keyword>
<evidence type="ECO:0000313" key="3">
    <source>
        <dbReference type="Proteomes" id="UP001305500"/>
    </source>
</evidence>
<proteinExistence type="predicted"/>